<dbReference type="AlphaFoldDB" id="A0A3E3I6M4"/>
<proteinExistence type="predicted"/>
<dbReference type="EMBL" id="QVLV01000005">
    <property type="protein sequence ID" value="RGE61669.1"/>
    <property type="molecule type" value="Genomic_DNA"/>
</dbReference>
<comment type="caution">
    <text evidence="1">The sequence shown here is derived from an EMBL/GenBank/DDBJ whole genome shotgun (WGS) entry which is preliminary data.</text>
</comment>
<dbReference type="Proteomes" id="UP000260812">
    <property type="component" value="Unassembled WGS sequence"/>
</dbReference>
<gene>
    <name evidence="1" type="ORF">DXC51_08885</name>
</gene>
<protein>
    <submittedName>
        <fullName evidence="1">DUF58 domain-containing protein</fullName>
    </submittedName>
</protein>
<evidence type="ECO:0000313" key="2">
    <source>
        <dbReference type="Proteomes" id="UP000260812"/>
    </source>
</evidence>
<evidence type="ECO:0000313" key="1">
    <source>
        <dbReference type="EMBL" id="RGE61669.1"/>
    </source>
</evidence>
<accession>A0A3E3I6M4</accession>
<dbReference type="PANTHER" id="PTHR34351">
    <property type="entry name" value="SLR1927 PROTEIN-RELATED"/>
    <property type="match status" value="1"/>
</dbReference>
<dbReference type="GeneID" id="97986990"/>
<reference evidence="1 2" key="1">
    <citation type="submission" date="2018-08" db="EMBL/GenBank/DDBJ databases">
        <title>A genome reference for cultivated species of the human gut microbiota.</title>
        <authorList>
            <person name="Zou Y."/>
            <person name="Xue W."/>
            <person name="Luo G."/>
        </authorList>
    </citation>
    <scope>NUCLEOTIDE SEQUENCE [LARGE SCALE GENOMIC DNA]</scope>
    <source>
        <strain evidence="1 2">TF05-5AC</strain>
    </source>
</reference>
<name>A0A3E3I6M4_9FIRM</name>
<sequence length="378" mass="43051">MLIIWIGLGAVLLFAAQAWIYSHYWEKGLSAELLFSRESAVEGEECLLLERVENRKLLPLPMLKVKFQVSRNLRFSDEGDGAVTDKYYRNDILSLGPRQRVTRKIPFLCGARGYYRIRGLDLVAADLFLTREMIAEAEADTTLYVYPRPAAGVELDTALQKLNGEILAKRHMLEDPFEYRGIREYAAFDEMKTINWKATARMGELMVNMRNFTSLRAVRIFLNLEDSGILKNDRLVELCISIAVRFAGELLGQGIRVAVYANGRDVLTGEPMKMQPSAAPGHMESINRAFARLDLEKEVYPFSEVFERELEEEGKDIATLFLSVDRSAAFQELIRHFAGSGADFSWMCPLFPRMEGLVEDAEKLHFIRLNAEEMLNGK</sequence>
<dbReference type="RefSeq" id="WP_117544312.1">
    <property type="nucleotide sequence ID" value="NZ_QVLV01000005.1"/>
</dbReference>
<dbReference type="PANTHER" id="PTHR34351:SF2">
    <property type="entry name" value="DUF58 DOMAIN-CONTAINING PROTEIN"/>
    <property type="match status" value="1"/>
</dbReference>
<organism evidence="1 2">
    <name type="scientific">Eisenbergiella massiliensis</name>
    <dbReference type="NCBI Taxonomy" id="1720294"/>
    <lineage>
        <taxon>Bacteria</taxon>
        <taxon>Bacillati</taxon>
        <taxon>Bacillota</taxon>
        <taxon>Clostridia</taxon>
        <taxon>Lachnospirales</taxon>
        <taxon>Lachnospiraceae</taxon>
        <taxon>Eisenbergiella</taxon>
    </lineage>
</organism>
<keyword evidence="2" id="KW-1185">Reference proteome</keyword>